<organism evidence="1">
    <name type="scientific">Sesamum radiatum</name>
    <name type="common">Black benniseed</name>
    <dbReference type="NCBI Taxonomy" id="300843"/>
    <lineage>
        <taxon>Eukaryota</taxon>
        <taxon>Viridiplantae</taxon>
        <taxon>Streptophyta</taxon>
        <taxon>Embryophyta</taxon>
        <taxon>Tracheophyta</taxon>
        <taxon>Spermatophyta</taxon>
        <taxon>Magnoliopsida</taxon>
        <taxon>eudicotyledons</taxon>
        <taxon>Gunneridae</taxon>
        <taxon>Pentapetalae</taxon>
        <taxon>asterids</taxon>
        <taxon>lamiids</taxon>
        <taxon>Lamiales</taxon>
        <taxon>Pedaliaceae</taxon>
        <taxon>Sesamum</taxon>
    </lineage>
</organism>
<dbReference type="EMBL" id="JACGWJ010000002">
    <property type="protein sequence ID" value="KAL0435050.1"/>
    <property type="molecule type" value="Genomic_DNA"/>
</dbReference>
<evidence type="ECO:0000313" key="1">
    <source>
        <dbReference type="EMBL" id="KAL0435050.1"/>
    </source>
</evidence>
<name>A0AAW2W1K9_SESRA</name>
<sequence length="100" mass="11514">MDIKPFQEGRFLLCFNHVIDKQRALEGCPWSFEKNILIFNTIGALENPMKVDLEICDFHVHIHDLPLNMMNQGLASLIGNRLGLFRDMDGDEAGRSWELL</sequence>
<evidence type="ECO:0008006" key="2">
    <source>
        <dbReference type="Google" id="ProtNLM"/>
    </source>
</evidence>
<comment type="caution">
    <text evidence="1">The sequence shown here is derived from an EMBL/GenBank/DDBJ whole genome shotgun (WGS) entry which is preliminary data.</text>
</comment>
<accession>A0AAW2W1K9</accession>
<proteinExistence type="predicted"/>
<dbReference type="AlphaFoldDB" id="A0AAW2W1K9"/>
<reference evidence="1" key="1">
    <citation type="submission" date="2020-06" db="EMBL/GenBank/DDBJ databases">
        <authorList>
            <person name="Li T."/>
            <person name="Hu X."/>
            <person name="Zhang T."/>
            <person name="Song X."/>
            <person name="Zhang H."/>
            <person name="Dai N."/>
            <person name="Sheng W."/>
            <person name="Hou X."/>
            <person name="Wei L."/>
        </authorList>
    </citation>
    <scope>NUCLEOTIDE SEQUENCE</scope>
    <source>
        <strain evidence="1">G02</strain>
        <tissue evidence="1">Leaf</tissue>
    </source>
</reference>
<protein>
    <recommendedName>
        <fullName evidence="2">DUF4283 domain-containing protein</fullName>
    </recommendedName>
</protein>
<gene>
    <name evidence="1" type="ORF">Sradi_0212900</name>
</gene>
<reference evidence="1" key="2">
    <citation type="journal article" date="2024" name="Plant">
        <title>Genomic evolution and insights into agronomic trait innovations of Sesamum species.</title>
        <authorList>
            <person name="Miao H."/>
            <person name="Wang L."/>
            <person name="Qu L."/>
            <person name="Liu H."/>
            <person name="Sun Y."/>
            <person name="Le M."/>
            <person name="Wang Q."/>
            <person name="Wei S."/>
            <person name="Zheng Y."/>
            <person name="Lin W."/>
            <person name="Duan Y."/>
            <person name="Cao H."/>
            <person name="Xiong S."/>
            <person name="Wang X."/>
            <person name="Wei L."/>
            <person name="Li C."/>
            <person name="Ma Q."/>
            <person name="Ju M."/>
            <person name="Zhao R."/>
            <person name="Li G."/>
            <person name="Mu C."/>
            <person name="Tian Q."/>
            <person name="Mei H."/>
            <person name="Zhang T."/>
            <person name="Gao T."/>
            <person name="Zhang H."/>
        </authorList>
    </citation>
    <scope>NUCLEOTIDE SEQUENCE</scope>
    <source>
        <strain evidence="1">G02</strain>
    </source>
</reference>